<keyword evidence="1" id="KW-0175">Coiled coil</keyword>
<keyword evidence="3" id="KW-1185">Reference proteome</keyword>
<gene>
    <name evidence="2" type="ORF">DM01DRAFT_1377508</name>
</gene>
<evidence type="ECO:0000313" key="3">
    <source>
        <dbReference type="Proteomes" id="UP000242146"/>
    </source>
</evidence>
<reference evidence="2 3" key="1">
    <citation type="submission" date="2016-07" db="EMBL/GenBank/DDBJ databases">
        <title>Pervasive Adenine N6-methylation of Active Genes in Fungi.</title>
        <authorList>
            <consortium name="DOE Joint Genome Institute"/>
            <person name="Mondo S.J."/>
            <person name="Dannebaum R.O."/>
            <person name="Kuo R.C."/>
            <person name="Labutti K."/>
            <person name="Haridas S."/>
            <person name="Kuo A."/>
            <person name="Salamov A."/>
            <person name="Ahrendt S.R."/>
            <person name="Lipzen A."/>
            <person name="Sullivan W."/>
            <person name="Andreopoulos W.B."/>
            <person name="Clum A."/>
            <person name="Lindquist E."/>
            <person name="Daum C."/>
            <person name="Ramamoorthy G.K."/>
            <person name="Gryganskyi A."/>
            <person name="Culley D."/>
            <person name="Magnuson J.K."/>
            <person name="James T.Y."/>
            <person name="O'Malley M.A."/>
            <person name="Stajich J.E."/>
            <person name="Spatafora J.W."/>
            <person name="Visel A."/>
            <person name="Grigoriev I.V."/>
        </authorList>
    </citation>
    <scope>NUCLEOTIDE SEQUENCE [LARGE SCALE GENOMIC DNA]</scope>
    <source>
        <strain evidence="2 3">NRRL 3301</strain>
    </source>
</reference>
<evidence type="ECO:0000256" key="1">
    <source>
        <dbReference type="SAM" id="Coils"/>
    </source>
</evidence>
<organism evidence="2 3">
    <name type="scientific">Hesseltinella vesiculosa</name>
    <dbReference type="NCBI Taxonomy" id="101127"/>
    <lineage>
        <taxon>Eukaryota</taxon>
        <taxon>Fungi</taxon>
        <taxon>Fungi incertae sedis</taxon>
        <taxon>Mucoromycota</taxon>
        <taxon>Mucoromycotina</taxon>
        <taxon>Mucoromycetes</taxon>
        <taxon>Mucorales</taxon>
        <taxon>Cunninghamellaceae</taxon>
        <taxon>Hesseltinella</taxon>
    </lineage>
</organism>
<dbReference type="Proteomes" id="UP000242146">
    <property type="component" value="Unassembled WGS sequence"/>
</dbReference>
<proteinExistence type="predicted"/>
<comment type="caution">
    <text evidence="2">The sequence shown here is derived from an EMBL/GenBank/DDBJ whole genome shotgun (WGS) entry which is preliminary data.</text>
</comment>
<feature type="coiled-coil region" evidence="1">
    <location>
        <begin position="11"/>
        <end position="70"/>
    </location>
</feature>
<dbReference type="EMBL" id="MCGT01000036">
    <property type="protein sequence ID" value="ORX46754.1"/>
    <property type="molecule type" value="Genomic_DNA"/>
</dbReference>
<dbReference type="AlphaFoldDB" id="A0A1X2G863"/>
<protein>
    <submittedName>
        <fullName evidence="2">Uncharacterized protein</fullName>
    </submittedName>
</protein>
<name>A0A1X2G863_9FUNG</name>
<evidence type="ECO:0000313" key="2">
    <source>
        <dbReference type="EMBL" id="ORX46754.1"/>
    </source>
</evidence>
<dbReference type="OrthoDB" id="2259405at2759"/>
<accession>A0A1X2G863</accession>
<sequence>MDYKREIDRIEKLIEDNNARLVQDIKRHETELQEKCQQIESLKKLIERTRKEQENDLAMLKQRHEQILSLEQETHQIKQKKLETHLKQAQQATLMEAVLNEFEQEQHLHPPRASSLPIPTTHHPPSLIHINPKNNPYMCQKYIPKEAISWPMPPPRF</sequence>